<evidence type="ECO:0008006" key="4">
    <source>
        <dbReference type="Google" id="ProtNLM"/>
    </source>
</evidence>
<dbReference type="Proteomes" id="UP000886812">
    <property type="component" value="Unassembled WGS sequence"/>
</dbReference>
<feature type="transmembrane region" description="Helical" evidence="1">
    <location>
        <begin position="6"/>
        <end position="22"/>
    </location>
</feature>
<sequence>MLDIAFAFVFVLGAVLYLGWRLKKRVRSLRDPRAFPGCGCGCGCSRKEKLPEHFRKK</sequence>
<proteinExistence type="predicted"/>
<reference evidence="2" key="2">
    <citation type="journal article" date="2021" name="PeerJ">
        <title>Extensive microbial diversity within the chicken gut microbiome revealed by metagenomics and culture.</title>
        <authorList>
            <person name="Gilroy R."/>
            <person name="Ravi A."/>
            <person name="Getino M."/>
            <person name="Pursley I."/>
            <person name="Horton D.L."/>
            <person name="Alikhan N.F."/>
            <person name="Baker D."/>
            <person name="Gharbi K."/>
            <person name="Hall N."/>
            <person name="Watson M."/>
            <person name="Adriaenssens E.M."/>
            <person name="Foster-Nyarko E."/>
            <person name="Jarju S."/>
            <person name="Secka A."/>
            <person name="Antonio M."/>
            <person name="Oren A."/>
            <person name="Chaudhuri R.R."/>
            <person name="La Ragione R."/>
            <person name="Hildebrand F."/>
            <person name="Pallen M.J."/>
        </authorList>
    </citation>
    <scope>NUCLEOTIDE SEQUENCE</scope>
    <source>
        <strain evidence="2">10669</strain>
    </source>
</reference>
<evidence type="ECO:0000313" key="2">
    <source>
        <dbReference type="EMBL" id="HIV04008.1"/>
    </source>
</evidence>
<organism evidence="2 3">
    <name type="scientific">Candidatus Spyradosoma merdigallinarum</name>
    <dbReference type="NCBI Taxonomy" id="2840950"/>
    <lineage>
        <taxon>Bacteria</taxon>
        <taxon>Pseudomonadati</taxon>
        <taxon>Verrucomicrobiota</taxon>
        <taxon>Opitutia</taxon>
        <taxon>Opitutia incertae sedis</taxon>
        <taxon>Candidatus Spyradosoma</taxon>
    </lineage>
</organism>
<accession>A0A9D1NKA3</accession>
<evidence type="ECO:0000313" key="3">
    <source>
        <dbReference type="Proteomes" id="UP000886812"/>
    </source>
</evidence>
<dbReference type="AlphaFoldDB" id="A0A9D1NKA3"/>
<comment type="caution">
    <text evidence="2">The sequence shown here is derived from an EMBL/GenBank/DDBJ whole genome shotgun (WGS) entry which is preliminary data.</text>
</comment>
<evidence type="ECO:0000256" key="1">
    <source>
        <dbReference type="SAM" id="Phobius"/>
    </source>
</evidence>
<gene>
    <name evidence="2" type="ORF">IAC75_02520</name>
</gene>
<reference evidence="2" key="1">
    <citation type="submission" date="2020-10" db="EMBL/GenBank/DDBJ databases">
        <authorList>
            <person name="Gilroy R."/>
        </authorList>
    </citation>
    <scope>NUCLEOTIDE SEQUENCE</scope>
    <source>
        <strain evidence="2">10669</strain>
    </source>
</reference>
<keyword evidence="1" id="KW-1133">Transmembrane helix</keyword>
<protein>
    <recommendedName>
        <fullName evidence="4">FeoB-associated Cys-rich membrane protein</fullName>
    </recommendedName>
</protein>
<keyword evidence="1" id="KW-0812">Transmembrane</keyword>
<keyword evidence="1" id="KW-0472">Membrane</keyword>
<name>A0A9D1NKA3_9BACT</name>
<dbReference type="EMBL" id="DVOG01000065">
    <property type="protein sequence ID" value="HIV04008.1"/>
    <property type="molecule type" value="Genomic_DNA"/>
</dbReference>